<gene>
    <name evidence="9" type="ORF">TCAL_07974</name>
</gene>
<dbReference type="Pfam" id="PF05920">
    <property type="entry name" value="Homeobox_KN"/>
    <property type="match status" value="1"/>
</dbReference>
<evidence type="ECO:0000256" key="6">
    <source>
        <dbReference type="PROSITE-ProRule" id="PRU00108"/>
    </source>
</evidence>
<proteinExistence type="inferred from homology"/>
<evidence type="ECO:0000259" key="8">
    <source>
        <dbReference type="PROSITE" id="PS50071"/>
    </source>
</evidence>
<evidence type="ECO:0000256" key="5">
    <source>
        <dbReference type="ARBA" id="ARBA00023242"/>
    </source>
</evidence>
<dbReference type="PROSITE" id="PS00027">
    <property type="entry name" value="HOMEOBOX_1"/>
    <property type="match status" value="1"/>
</dbReference>
<keyword evidence="3 6" id="KW-0238">DNA-binding</keyword>
<dbReference type="STRING" id="6832.A0A553N8A6"/>
<name>A0A553N8A6_TIGCA</name>
<dbReference type="OrthoDB" id="21495at2759"/>
<dbReference type="CDD" id="cd00086">
    <property type="entry name" value="homeodomain"/>
    <property type="match status" value="1"/>
</dbReference>
<feature type="domain" description="Homeobox" evidence="8">
    <location>
        <begin position="121"/>
        <end position="184"/>
    </location>
</feature>
<dbReference type="SUPFAM" id="SSF46689">
    <property type="entry name" value="Homeodomain-like"/>
    <property type="match status" value="1"/>
</dbReference>
<organism evidence="9 10">
    <name type="scientific">Tigriopus californicus</name>
    <name type="common">Marine copepod</name>
    <dbReference type="NCBI Taxonomy" id="6832"/>
    <lineage>
        <taxon>Eukaryota</taxon>
        <taxon>Metazoa</taxon>
        <taxon>Ecdysozoa</taxon>
        <taxon>Arthropoda</taxon>
        <taxon>Crustacea</taxon>
        <taxon>Multicrustacea</taxon>
        <taxon>Hexanauplia</taxon>
        <taxon>Copepoda</taxon>
        <taxon>Harpacticoida</taxon>
        <taxon>Harpacticidae</taxon>
        <taxon>Tigriopus</taxon>
    </lineage>
</organism>
<dbReference type="InterPro" id="IPR017970">
    <property type="entry name" value="Homeobox_CS"/>
</dbReference>
<dbReference type="InterPro" id="IPR009057">
    <property type="entry name" value="Homeodomain-like_sf"/>
</dbReference>
<comment type="subcellular location">
    <subcellularLocation>
        <location evidence="1 6">Nucleus</location>
    </subcellularLocation>
</comment>
<comment type="similarity">
    <text evidence="2">Belongs to the TALE/IRO homeobox family.</text>
</comment>
<dbReference type="GO" id="GO:0005634">
    <property type="term" value="C:nucleus"/>
    <property type="evidence" value="ECO:0007669"/>
    <property type="project" value="UniProtKB-SubCell"/>
</dbReference>
<dbReference type="Gene3D" id="1.10.10.60">
    <property type="entry name" value="Homeodomain-like"/>
    <property type="match status" value="1"/>
</dbReference>
<dbReference type="PANTHER" id="PTHR11211">
    <property type="entry name" value="IROQUOIS-CLASS HOMEODOMAIN PROTEIN IRX"/>
    <property type="match status" value="1"/>
</dbReference>
<reference evidence="9 10" key="1">
    <citation type="journal article" date="2018" name="Nat. Ecol. Evol.">
        <title>Genomic signatures of mitonuclear coevolution across populations of Tigriopus californicus.</title>
        <authorList>
            <person name="Barreto F.S."/>
            <person name="Watson E.T."/>
            <person name="Lima T.G."/>
            <person name="Willett C.S."/>
            <person name="Edmands S."/>
            <person name="Li W."/>
            <person name="Burton R.S."/>
        </authorList>
    </citation>
    <scope>NUCLEOTIDE SEQUENCE [LARGE SCALE GENOMIC DNA]</scope>
    <source>
        <strain evidence="9 10">San Diego</strain>
    </source>
</reference>
<dbReference type="GO" id="GO:0000981">
    <property type="term" value="F:DNA-binding transcription factor activity, RNA polymerase II-specific"/>
    <property type="evidence" value="ECO:0007669"/>
    <property type="project" value="InterPro"/>
</dbReference>
<feature type="compositionally biased region" description="Acidic residues" evidence="7">
    <location>
        <begin position="222"/>
        <end position="234"/>
    </location>
</feature>
<comment type="caution">
    <text evidence="9">The sequence shown here is derived from an EMBL/GenBank/DDBJ whole genome shotgun (WGS) entry which is preliminary data.</text>
</comment>
<dbReference type="GO" id="GO:0000978">
    <property type="term" value="F:RNA polymerase II cis-regulatory region sequence-specific DNA binding"/>
    <property type="evidence" value="ECO:0007669"/>
    <property type="project" value="TreeGrafter"/>
</dbReference>
<keyword evidence="5 6" id="KW-0539">Nucleus</keyword>
<dbReference type="SMART" id="SM00389">
    <property type="entry name" value="HOX"/>
    <property type="match status" value="1"/>
</dbReference>
<feature type="DNA-binding region" description="Homeobox" evidence="6">
    <location>
        <begin position="123"/>
        <end position="185"/>
    </location>
</feature>
<dbReference type="GO" id="GO:0001654">
    <property type="term" value="P:eye development"/>
    <property type="evidence" value="ECO:0007669"/>
    <property type="project" value="UniProtKB-ARBA"/>
</dbReference>
<dbReference type="Proteomes" id="UP000318571">
    <property type="component" value="Chromosome 8"/>
</dbReference>
<feature type="region of interest" description="Disordered" evidence="7">
    <location>
        <begin position="218"/>
        <end position="279"/>
    </location>
</feature>
<dbReference type="InterPro" id="IPR001356">
    <property type="entry name" value="HD"/>
</dbReference>
<dbReference type="InterPro" id="IPR008422">
    <property type="entry name" value="KN_HD"/>
</dbReference>
<dbReference type="EMBL" id="VCGU01000459">
    <property type="protein sequence ID" value="TRY61671.1"/>
    <property type="molecule type" value="Genomic_DNA"/>
</dbReference>
<dbReference type="AlphaFoldDB" id="A0A553N8A6"/>
<keyword evidence="4 6" id="KW-0371">Homeobox</keyword>
<evidence type="ECO:0000256" key="4">
    <source>
        <dbReference type="ARBA" id="ARBA00023155"/>
    </source>
</evidence>
<evidence type="ECO:0000256" key="3">
    <source>
        <dbReference type="ARBA" id="ARBA00023125"/>
    </source>
</evidence>
<evidence type="ECO:0000256" key="1">
    <source>
        <dbReference type="ARBA" id="ARBA00004123"/>
    </source>
</evidence>
<dbReference type="PANTHER" id="PTHR11211:SF3">
    <property type="entry name" value="HOMEOBOX PROTEIN MOHAWK"/>
    <property type="match status" value="1"/>
</dbReference>
<evidence type="ECO:0000256" key="7">
    <source>
        <dbReference type="SAM" id="MobiDB-lite"/>
    </source>
</evidence>
<keyword evidence="10" id="KW-1185">Reference proteome</keyword>
<feature type="region of interest" description="Disordered" evidence="7">
    <location>
        <begin position="319"/>
        <end position="342"/>
    </location>
</feature>
<evidence type="ECO:0000256" key="2">
    <source>
        <dbReference type="ARBA" id="ARBA00008446"/>
    </source>
</evidence>
<protein>
    <recommendedName>
        <fullName evidence="8">Homeobox domain-containing protein</fullName>
    </recommendedName>
</protein>
<dbReference type="GO" id="GO:0007517">
    <property type="term" value="P:muscle organ development"/>
    <property type="evidence" value="ECO:0007669"/>
    <property type="project" value="TreeGrafter"/>
</dbReference>
<dbReference type="GO" id="GO:0048646">
    <property type="term" value="P:anatomical structure formation involved in morphogenesis"/>
    <property type="evidence" value="ECO:0007669"/>
    <property type="project" value="UniProtKB-ARBA"/>
</dbReference>
<dbReference type="PROSITE" id="PS50071">
    <property type="entry name" value="HOMEOBOX_2"/>
    <property type="match status" value="1"/>
</dbReference>
<evidence type="ECO:0000313" key="9">
    <source>
        <dbReference type="EMBL" id="TRY61671.1"/>
    </source>
</evidence>
<dbReference type="GO" id="GO:0048468">
    <property type="term" value="P:cell development"/>
    <property type="evidence" value="ECO:0007669"/>
    <property type="project" value="TreeGrafter"/>
</dbReference>
<evidence type="ECO:0000313" key="10">
    <source>
        <dbReference type="Proteomes" id="UP000318571"/>
    </source>
</evidence>
<sequence length="447" mass="50066">MRVPLSSEAASFSLSPPVLNARKGDLSVVSNGPLPSSCPSLFYQSSNPVFHHSVPILSSFCHHSTEPSLNTLQQRPSLLAMKVNQTGCSNSRSPHLDDPLNASTSKKILKQKKYSTRYPMPEKPRQKRAVIQDMVRPLKQWLLRHRHNPYPTKGEKMDLAIGSNMSLVQVSNWFANARRRLKNVVQDSKCSWSKRLRMYNQFVQGNAELLSISSNDSIWNSDSEEEETEVEQDEKDTHPHTESPLNEKAISEERDIDVENVDEKEPTSSSEEGDDRLSIPIYKKSMMQRYLSDSVGIAQDQQQAHCPSQALERSAIKRRIQESSSQDPGPPQKRRHLIPNPVLHPRPILPRIAVNTYDAFPQPLFSAFQPMNNAFSSLAGHPLLRMPLAAGQKGGCVMPQVAPNLISHGSFPSAPGLWSPSSSQMRMMMPFVTSRLIHPSCPSMLIP</sequence>
<accession>A0A553N8A6</accession>